<protein>
    <recommendedName>
        <fullName evidence="4">Elongin-A</fullName>
    </recommendedName>
</protein>
<dbReference type="EMBL" id="CM018047">
    <property type="protein sequence ID" value="KAA8525021.1"/>
    <property type="molecule type" value="Genomic_DNA"/>
</dbReference>
<evidence type="ECO:0008006" key="4">
    <source>
        <dbReference type="Google" id="ProtNLM"/>
    </source>
</evidence>
<feature type="compositionally biased region" description="Polar residues" evidence="1">
    <location>
        <begin position="208"/>
        <end position="225"/>
    </location>
</feature>
<gene>
    <name evidence="2" type="ORF">F0562_011341</name>
</gene>
<accession>A0A5J5A6F8</accession>
<name>A0A5J5A6F8_9ASTE</name>
<dbReference type="GO" id="GO:0006368">
    <property type="term" value="P:transcription elongation by RNA polymerase II"/>
    <property type="evidence" value="ECO:0007669"/>
    <property type="project" value="InterPro"/>
</dbReference>
<dbReference type="InterPro" id="IPR010684">
    <property type="entry name" value="RNA_pol_II_trans_fac_SIII_A"/>
</dbReference>
<dbReference type="Pfam" id="PF06881">
    <property type="entry name" value="Elongin_A"/>
    <property type="match status" value="1"/>
</dbReference>
<evidence type="ECO:0000256" key="1">
    <source>
        <dbReference type="SAM" id="MobiDB-lite"/>
    </source>
</evidence>
<dbReference type="PANTHER" id="PTHR47543:SF2">
    <property type="entry name" value="RNA POLYMERASE II TRANSCRIPTION FACTOR SIII SUBUNIT A"/>
    <property type="match status" value="1"/>
</dbReference>
<reference evidence="2 3" key="1">
    <citation type="submission" date="2019-09" db="EMBL/GenBank/DDBJ databases">
        <title>A chromosome-level genome assembly of the Chinese tupelo Nyssa sinensis.</title>
        <authorList>
            <person name="Yang X."/>
            <person name="Kang M."/>
            <person name="Yang Y."/>
            <person name="Xiong H."/>
            <person name="Wang M."/>
            <person name="Zhang Z."/>
            <person name="Wang Z."/>
            <person name="Wu H."/>
            <person name="Ma T."/>
            <person name="Liu J."/>
            <person name="Xi Z."/>
        </authorList>
    </citation>
    <scope>NUCLEOTIDE SEQUENCE [LARGE SCALE GENOMIC DNA]</scope>
    <source>
        <strain evidence="2">J267</strain>
        <tissue evidence="2">Leaf</tissue>
    </source>
</reference>
<dbReference type="AlphaFoldDB" id="A0A5J5A6F8"/>
<proteinExistence type="predicted"/>
<evidence type="ECO:0000313" key="3">
    <source>
        <dbReference type="Proteomes" id="UP000325577"/>
    </source>
</evidence>
<feature type="region of interest" description="Disordered" evidence="1">
    <location>
        <begin position="133"/>
        <end position="163"/>
    </location>
</feature>
<organism evidence="2 3">
    <name type="scientific">Nyssa sinensis</name>
    <dbReference type="NCBI Taxonomy" id="561372"/>
    <lineage>
        <taxon>Eukaryota</taxon>
        <taxon>Viridiplantae</taxon>
        <taxon>Streptophyta</taxon>
        <taxon>Embryophyta</taxon>
        <taxon>Tracheophyta</taxon>
        <taxon>Spermatophyta</taxon>
        <taxon>Magnoliopsida</taxon>
        <taxon>eudicotyledons</taxon>
        <taxon>Gunneridae</taxon>
        <taxon>Pentapetalae</taxon>
        <taxon>asterids</taxon>
        <taxon>Cornales</taxon>
        <taxon>Nyssaceae</taxon>
        <taxon>Nyssa</taxon>
    </lineage>
</organism>
<keyword evidence="3" id="KW-1185">Reference proteome</keyword>
<feature type="region of interest" description="Disordered" evidence="1">
    <location>
        <begin position="188"/>
        <end position="225"/>
    </location>
</feature>
<dbReference type="Proteomes" id="UP000325577">
    <property type="component" value="Linkage Group LG4"/>
</dbReference>
<evidence type="ECO:0000313" key="2">
    <source>
        <dbReference type="EMBL" id="KAA8525021.1"/>
    </source>
</evidence>
<sequence length="225" mass="25621">MMVKQKVPSLVDLCVQTAVDNVRYLGDVGETDIHLLERILPHCTVEQLMHIENSTEGRDLSPITDKLWKKFYELQFGAKSTNLVTERMQQKKVTFKWKLLFEAKTKDLEEAQQKSFNRIKELYKKEDARKQSRQVRLCTKVPPSSSKRSFYGGGPGSNFSNSKSGLMKKAKLEFLNSREVKNVAAMKKNTLQRNHGVSSMRKPGGFSGSDSASTSRLSNPTRRIF</sequence>
<dbReference type="PANTHER" id="PTHR47543">
    <property type="entry name" value="OS08G0169600 PROTEIN"/>
    <property type="match status" value="1"/>
</dbReference>
<dbReference type="GO" id="GO:0070449">
    <property type="term" value="C:elongin complex"/>
    <property type="evidence" value="ECO:0007669"/>
    <property type="project" value="InterPro"/>
</dbReference>
<dbReference type="Gene3D" id="6.10.250.3180">
    <property type="match status" value="1"/>
</dbReference>
<dbReference type="OrthoDB" id="21513at2759"/>